<accession>A0ACC1BEC8</accession>
<gene>
    <name evidence="1" type="ORF">Patl1_28043</name>
</gene>
<dbReference type="Proteomes" id="UP001164250">
    <property type="component" value="Chromosome 5"/>
</dbReference>
<dbReference type="EMBL" id="CM047901">
    <property type="protein sequence ID" value="KAJ0097280.1"/>
    <property type="molecule type" value="Genomic_DNA"/>
</dbReference>
<comment type="caution">
    <text evidence="1">The sequence shown here is derived from an EMBL/GenBank/DDBJ whole genome shotgun (WGS) entry which is preliminary data.</text>
</comment>
<proteinExistence type="predicted"/>
<protein>
    <submittedName>
        <fullName evidence="1">Uncharacterized protein</fullName>
    </submittedName>
</protein>
<name>A0ACC1BEC8_9ROSI</name>
<evidence type="ECO:0000313" key="2">
    <source>
        <dbReference type="Proteomes" id="UP001164250"/>
    </source>
</evidence>
<sequence>MGDELWHEEEALKKREVVWLKVATPLAQLAVASYAGVVAFSFIVMLPESCGSSLLVALPDDIFAIISRSLPPRDICNLSLCCKSLCALVASEKIWLTQCDVVGILSNGDLVEWRKGVSSYKALCRFLISVKPLIGIWVHQNPELGNVVYVMPGFVSVVGCRIIPQELGPLGIEDGPILWAPVFEIVGDFNGATTFFLHGKEKGCDYFYPGSVKGIDQSCNVLLLEVQPKQQNQRCKLLLSKSFAHCSEKEVSQKVCRSNSNLSRSQRGLGQSEAVVPFSKLAFSDRRKLLEVVTGQVRLKVPDAAGGPLFPHFRDDMENFGNDLAVLLERRKLLLRMYKLGGDNINWRAGPELPSDPTQIELSEIRKSLDRPSGLHGSLNGDHGHTHSNKTKTIGGYFKDSIRQILGKSSSINGSRAISKNSSSGSENRHAQLHEFLKLGDTIGLILHASTIKLSSYRAWPNMHDSRFALYKLPMQTPREDEEYAGLWGGTFGWPPGRPTEDKPGKALFFLLLSYEESRGQRILIATKILEGTHYVLHPNGSAMFIVNVDEPSLDPFPWDNDADSLPVNVKHAFSGEGIANGYGFRYPGSKPGSLFVTQNGILAFIWKESRAVLTLQRLNLPELLKKGERVPALPPIANFSYLTKSYSNVFAGFSNTSTFLSSPRLRTSKFSPSVVKPFMKIDVEPFEHFYELSHE</sequence>
<keyword evidence="2" id="KW-1185">Reference proteome</keyword>
<organism evidence="1 2">
    <name type="scientific">Pistacia atlantica</name>
    <dbReference type="NCBI Taxonomy" id="434234"/>
    <lineage>
        <taxon>Eukaryota</taxon>
        <taxon>Viridiplantae</taxon>
        <taxon>Streptophyta</taxon>
        <taxon>Embryophyta</taxon>
        <taxon>Tracheophyta</taxon>
        <taxon>Spermatophyta</taxon>
        <taxon>Magnoliopsida</taxon>
        <taxon>eudicotyledons</taxon>
        <taxon>Gunneridae</taxon>
        <taxon>Pentapetalae</taxon>
        <taxon>rosids</taxon>
        <taxon>malvids</taxon>
        <taxon>Sapindales</taxon>
        <taxon>Anacardiaceae</taxon>
        <taxon>Pistacia</taxon>
    </lineage>
</organism>
<reference evidence="2" key="1">
    <citation type="journal article" date="2023" name="G3 (Bethesda)">
        <title>Genome assembly and association tests identify interacting loci associated with vigor, precocity, and sex in interspecific pistachio rootstocks.</title>
        <authorList>
            <person name="Palmer W."/>
            <person name="Jacygrad E."/>
            <person name="Sagayaradj S."/>
            <person name="Cavanaugh K."/>
            <person name="Han R."/>
            <person name="Bertier L."/>
            <person name="Beede B."/>
            <person name="Kafkas S."/>
            <person name="Golino D."/>
            <person name="Preece J."/>
            <person name="Michelmore R."/>
        </authorList>
    </citation>
    <scope>NUCLEOTIDE SEQUENCE [LARGE SCALE GENOMIC DNA]</scope>
</reference>
<evidence type="ECO:0000313" key="1">
    <source>
        <dbReference type="EMBL" id="KAJ0097280.1"/>
    </source>
</evidence>